<organism evidence="1 2">
    <name type="scientific">Athelia psychrophila</name>
    <dbReference type="NCBI Taxonomy" id="1759441"/>
    <lineage>
        <taxon>Eukaryota</taxon>
        <taxon>Fungi</taxon>
        <taxon>Dikarya</taxon>
        <taxon>Basidiomycota</taxon>
        <taxon>Agaricomycotina</taxon>
        <taxon>Agaricomycetes</taxon>
        <taxon>Agaricomycetidae</taxon>
        <taxon>Atheliales</taxon>
        <taxon>Atheliaceae</taxon>
        <taxon>Athelia</taxon>
    </lineage>
</organism>
<evidence type="ECO:0000313" key="2">
    <source>
        <dbReference type="Proteomes" id="UP000076532"/>
    </source>
</evidence>
<keyword evidence="2" id="KW-1185">Reference proteome</keyword>
<dbReference type="Proteomes" id="UP000076532">
    <property type="component" value="Unassembled WGS sequence"/>
</dbReference>
<name>A0A166CQ37_9AGAM</name>
<reference evidence="1 2" key="1">
    <citation type="journal article" date="2016" name="Mol. Biol. Evol.">
        <title>Comparative Genomics of Early-Diverging Mushroom-Forming Fungi Provides Insights into the Origins of Lignocellulose Decay Capabilities.</title>
        <authorList>
            <person name="Nagy L.G."/>
            <person name="Riley R."/>
            <person name="Tritt A."/>
            <person name="Adam C."/>
            <person name="Daum C."/>
            <person name="Floudas D."/>
            <person name="Sun H."/>
            <person name="Yadav J.S."/>
            <person name="Pangilinan J."/>
            <person name="Larsson K.H."/>
            <person name="Matsuura K."/>
            <person name="Barry K."/>
            <person name="Labutti K."/>
            <person name="Kuo R."/>
            <person name="Ohm R.A."/>
            <person name="Bhattacharya S.S."/>
            <person name="Shirouzu T."/>
            <person name="Yoshinaga Y."/>
            <person name="Martin F.M."/>
            <person name="Grigoriev I.V."/>
            <person name="Hibbett D.S."/>
        </authorList>
    </citation>
    <scope>NUCLEOTIDE SEQUENCE [LARGE SCALE GENOMIC DNA]</scope>
    <source>
        <strain evidence="1 2">CBS 109695</strain>
    </source>
</reference>
<protein>
    <submittedName>
        <fullName evidence="1">Uncharacterized protein</fullName>
    </submittedName>
</protein>
<sequence>MTFAFPLYCDIGSRSVLRGSGAFRRVGREGGSVRGSLGGLATNILVRARRLCRSSRVFKMRQFATFLRCLQHPHRADRLFQLLRSLNKLAFCPSSSRCARPFPLHPLHYLSLRPRALRYSDAFPHPMRPPEPTDPP</sequence>
<dbReference type="AlphaFoldDB" id="A0A166CQ37"/>
<dbReference type="EMBL" id="KV417626">
    <property type="protein sequence ID" value="KZP13892.1"/>
    <property type="molecule type" value="Genomic_DNA"/>
</dbReference>
<gene>
    <name evidence="1" type="ORF">FIBSPDRAFT_121862</name>
</gene>
<accession>A0A166CQ37</accession>
<proteinExistence type="predicted"/>
<evidence type="ECO:0000313" key="1">
    <source>
        <dbReference type="EMBL" id="KZP13892.1"/>
    </source>
</evidence>